<dbReference type="Pfam" id="PF01075">
    <property type="entry name" value="Glyco_transf_9"/>
    <property type="match status" value="1"/>
</dbReference>
<reference evidence="3 4" key="1">
    <citation type="journal article" date="2024" name="Chem. Sci.">
        <title>Discovery of megapolipeptins by genome mining of a Burkholderiales bacteria collection.</title>
        <authorList>
            <person name="Paulo B.S."/>
            <person name="Recchia M.J.J."/>
            <person name="Lee S."/>
            <person name="Fergusson C.H."/>
            <person name="Romanowski S.B."/>
            <person name="Hernandez A."/>
            <person name="Krull N."/>
            <person name="Liu D.Y."/>
            <person name="Cavanagh H."/>
            <person name="Bos A."/>
            <person name="Gray C.A."/>
            <person name="Murphy B.T."/>
            <person name="Linington R.G."/>
            <person name="Eustaquio A.S."/>
        </authorList>
    </citation>
    <scope>NUCLEOTIDE SEQUENCE [LARGE SCALE GENOMIC DNA]</scope>
    <source>
        <strain evidence="3 4">RL17-350-BIC-A</strain>
    </source>
</reference>
<dbReference type="Proteomes" id="UP001629230">
    <property type="component" value="Unassembled WGS sequence"/>
</dbReference>
<dbReference type="PANTHER" id="PTHR30160">
    <property type="entry name" value="TETRAACYLDISACCHARIDE 4'-KINASE-RELATED"/>
    <property type="match status" value="1"/>
</dbReference>
<name>A0ABW9B849_9BURK</name>
<evidence type="ECO:0000313" key="4">
    <source>
        <dbReference type="Proteomes" id="UP001629230"/>
    </source>
</evidence>
<keyword evidence="4" id="KW-1185">Reference proteome</keyword>
<sequence>MWPRARFAALAGKLTRRGFEPTFLVAPDEKPARLMDEDTAPYLLSFDKLVDVAAWIAESGFFIGNDSGLGHLGSEVGVPTLSLFMRRGLARTWRPNWGRGAIVLPRNLFVGGALKERFWKQPLSASRVMLSFERLMVELELR</sequence>
<evidence type="ECO:0000256" key="2">
    <source>
        <dbReference type="ARBA" id="ARBA00022679"/>
    </source>
</evidence>
<dbReference type="EMBL" id="JAQQEZ010000098">
    <property type="protein sequence ID" value="MFM0008388.1"/>
    <property type="molecule type" value="Genomic_DNA"/>
</dbReference>
<protein>
    <submittedName>
        <fullName evidence="3">Glycosyltransferase family 9 protein</fullName>
    </submittedName>
</protein>
<comment type="caution">
    <text evidence="3">The sequence shown here is derived from an EMBL/GenBank/DDBJ whole genome shotgun (WGS) entry which is preliminary data.</text>
</comment>
<proteinExistence type="predicted"/>
<gene>
    <name evidence="3" type="ORF">PQR57_46760</name>
</gene>
<dbReference type="Gene3D" id="3.40.50.2000">
    <property type="entry name" value="Glycogen Phosphorylase B"/>
    <property type="match status" value="1"/>
</dbReference>
<keyword evidence="2" id="KW-0808">Transferase</keyword>
<dbReference type="InterPro" id="IPR002201">
    <property type="entry name" value="Glyco_trans_9"/>
</dbReference>
<dbReference type="InterPro" id="IPR051199">
    <property type="entry name" value="LPS_LOS_Heptosyltrfase"/>
</dbReference>
<evidence type="ECO:0000313" key="3">
    <source>
        <dbReference type="EMBL" id="MFM0008388.1"/>
    </source>
</evidence>
<accession>A0ABW9B849</accession>
<organism evidence="3 4">
    <name type="scientific">Paraburkholderia dipogonis</name>
    <dbReference type="NCBI Taxonomy" id="1211383"/>
    <lineage>
        <taxon>Bacteria</taxon>
        <taxon>Pseudomonadati</taxon>
        <taxon>Pseudomonadota</taxon>
        <taxon>Betaproteobacteria</taxon>
        <taxon>Burkholderiales</taxon>
        <taxon>Burkholderiaceae</taxon>
        <taxon>Paraburkholderia</taxon>
    </lineage>
</organism>
<keyword evidence="1" id="KW-0328">Glycosyltransferase</keyword>
<evidence type="ECO:0000256" key="1">
    <source>
        <dbReference type="ARBA" id="ARBA00022676"/>
    </source>
</evidence>
<dbReference type="SUPFAM" id="SSF53756">
    <property type="entry name" value="UDP-Glycosyltransferase/glycogen phosphorylase"/>
    <property type="match status" value="1"/>
</dbReference>